<dbReference type="Pfam" id="PF01661">
    <property type="entry name" value="Macro"/>
    <property type="match status" value="2"/>
</dbReference>
<feature type="compositionally biased region" description="Basic and acidic residues" evidence="1">
    <location>
        <begin position="1112"/>
        <end position="1121"/>
    </location>
</feature>
<feature type="compositionally biased region" description="Acidic residues" evidence="1">
    <location>
        <begin position="111"/>
        <end position="124"/>
    </location>
</feature>
<gene>
    <name evidence="3" type="ORF">K402DRAFT_421581</name>
</gene>
<evidence type="ECO:0000313" key="3">
    <source>
        <dbReference type="EMBL" id="KAF1986004.1"/>
    </source>
</evidence>
<accession>A0A6G1GYW4</accession>
<feature type="compositionally biased region" description="Basic and acidic residues" evidence="1">
    <location>
        <begin position="1084"/>
        <end position="1097"/>
    </location>
</feature>
<feature type="domain" description="Macro" evidence="2">
    <location>
        <begin position="624"/>
        <end position="806"/>
    </location>
</feature>
<dbReference type="PROSITE" id="PS51154">
    <property type="entry name" value="MACRO"/>
    <property type="match status" value="2"/>
</dbReference>
<dbReference type="Proteomes" id="UP000800041">
    <property type="component" value="Unassembled WGS sequence"/>
</dbReference>
<feature type="compositionally biased region" description="Acidic residues" evidence="1">
    <location>
        <begin position="558"/>
        <end position="586"/>
    </location>
</feature>
<dbReference type="EMBL" id="ML977159">
    <property type="protein sequence ID" value="KAF1986004.1"/>
    <property type="molecule type" value="Genomic_DNA"/>
</dbReference>
<feature type="region of interest" description="Disordered" evidence="1">
    <location>
        <begin position="500"/>
        <end position="594"/>
    </location>
</feature>
<keyword evidence="4" id="KW-1185">Reference proteome</keyword>
<feature type="domain" description="Macro" evidence="2">
    <location>
        <begin position="878"/>
        <end position="1063"/>
    </location>
</feature>
<feature type="region of interest" description="Disordered" evidence="1">
    <location>
        <begin position="1213"/>
        <end position="1274"/>
    </location>
</feature>
<feature type="compositionally biased region" description="Low complexity" evidence="1">
    <location>
        <begin position="500"/>
        <end position="511"/>
    </location>
</feature>
<dbReference type="Pfam" id="PF26082">
    <property type="entry name" value="zf-C2H2_AcuF"/>
    <property type="match status" value="1"/>
</dbReference>
<dbReference type="InterPro" id="IPR013087">
    <property type="entry name" value="Znf_C2H2_type"/>
</dbReference>
<feature type="region of interest" description="Disordered" evidence="1">
    <location>
        <begin position="1072"/>
        <end position="1188"/>
    </location>
</feature>
<dbReference type="OrthoDB" id="6133115at2759"/>
<feature type="region of interest" description="Disordered" evidence="1">
    <location>
        <begin position="105"/>
        <end position="127"/>
    </location>
</feature>
<dbReference type="InterPro" id="IPR058925">
    <property type="entry name" value="zf-C2H2_AcuF"/>
</dbReference>
<organism evidence="3 4">
    <name type="scientific">Aulographum hederae CBS 113979</name>
    <dbReference type="NCBI Taxonomy" id="1176131"/>
    <lineage>
        <taxon>Eukaryota</taxon>
        <taxon>Fungi</taxon>
        <taxon>Dikarya</taxon>
        <taxon>Ascomycota</taxon>
        <taxon>Pezizomycotina</taxon>
        <taxon>Dothideomycetes</taxon>
        <taxon>Pleosporomycetidae</taxon>
        <taxon>Aulographales</taxon>
        <taxon>Aulographaceae</taxon>
    </lineage>
</organism>
<name>A0A6G1GYW4_9PEZI</name>
<dbReference type="PANTHER" id="PTHR11106">
    <property type="entry name" value="GANGLIOSIDE INDUCED DIFFERENTIATION ASSOCIATED PROTEIN 2-RELATED"/>
    <property type="match status" value="1"/>
</dbReference>
<dbReference type="SUPFAM" id="SSF52949">
    <property type="entry name" value="Macro domain-like"/>
    <property type="match status" value="2"/>
</dbReference>
<feature type="compositionally biased region" description="Polar residues" evidence="1">
    <location>
        <begin position="1167"/>
        <end position="1188"/>
    </location>
</feature>
<dbReference type="InterPro" id="IPR002589">
    <property type="entry name" value="Macro_dom"/>
</dbReference>
<proteinExistence type="predicted"/>
<dbReference type="Gene3D" id="3.40.220.10">
    <property type="entry name" value="Leucine Aminopeptidase, subunit E, domain 1"/>
    <property type="match status" value="2"/>
</dbReference>
<evidence type="ECO:0000256" key="1">
    <source>
        <dbReference type="SAM" id="MobiDB-lite"/>
    </source>
</evidence>
<reference evidence="3" key="1">
    <citation type="journal article" date="2020" name="Stud. Mycol.">
        <title>101 Dothideomycetes genomes: a test case for predicting lifestyles and emergence of pathogens.</title>
        <authorList>
            <person name="Haridas S."/>
            <person name="Albert R."/>
            <person name="Binder M."/>
            <person name="Bloem J."/>
            <person name="Labutti K."/>
            <person name="Salamov A."/>
            <person name="Andreopoulos B."/>
            <person name="Baker S."/>
            <person name="Barry K."/>
            <person name="Bills G."/>
            <person name="Bluhm B."/>
            <person name="Cannon C."/>
            <person name="Castanera R."/>
            <person name="Culley D."/>
            <person name="Daum C."/>
            <person name="Ezra D."/>
            <person name="Gonzalez J."/>
            <person name="Henrissat B."/>
            <person name="Kuo A."/>
            <person name="Liang C."/>
            <person name="Lipzen A."/>
            <person name="Lutzoni F."/>
            <person name="Magnuson J."/>
            <person name="Mondo S."/>
            <person name="Nolan M."/>
            <person name="Ohm R."/>
            <person name="Pangilinan J."/>
            <person name="Park H.-J."/>
            <person name="Ramirez L."/>
            <person name="Alfaro M."/>
            <person name="Sun H."/>
            <person name="Tritt A."/>
            <person name="Yoshinaga Y."/>
            <person name="Zwiers L.-H."/>
            <person name="Turgeon B."/>
            <person name="Goodwin S."/>
            <person name="Spatafora J."/>
            <person name="Crous P."/>
            <person name="Grigoriev I."/>
        </authorList>
    </citation>
    <scope>NUCLEOTIDE SEQUENCE</scope>
    <source>
        <strain evidence="3">CBS 113979</strain>
    </source>
</reference>
<dbReference type="InterPro" id="IPR043472">
    <property type="entry name" value="Macro_dom-like"/>
</dbReference>
<dbReference type="SMART" id="SM00506">
    <property type="entry name" value="A1pp"/>
    <property type="match status" value="2"/>
</dbReference>
<evidence type="ECO:0000259" key="2">
    <source>
        <dbReference type="PROSITE" id="PS51154"/>
    </source>
</evidence>
<sequence length="1599" mass="177359">MADIRIGTETCLQAFAALKAWLLEGDAHFQEKLPLSALEDELGRFRVWCGNIGALQKGHSSLDYRLRESPLTQTNVLKLLRELKEALSQATAIVSKERLPYEEQSVSVEASDADADDSSDDNSDIDLPKSELEQRALDIVDIIDNLYRASVKIRSPVLKIRSLKAKSFKQIDKETGVDVFSAYTAFDQRFVEDVVEELRQTRIAPTDETSDEYLVQRLSRAVTKRRKQFKYWKKHRDKLAAPLQSEIAIDNAPAGPQLPEDPLEVPGPSVGDIAERAHIIAPKVTSDFGKTLISGTEATAFHRTLDDAVDSKTVTSIATTARDLDGRGVELPPPPKDADGERDFECPYCFVICPARHGRERAWRTHLLQDLSPYVCTYRDCSDPDQLYRSRREWNDHEESVHRRLWRCPMHVDAVYRSANAMQEHLVQDHTGITQSQIQDIVAMAQVSSTDTRETCPICFASSDSTGPFLVHLASHLERIATFALPKNVELKDEGSHASAHAAHGWSGSSSHDSRKWPFGDNDDLQFSDRGLERDSSSDTAQANWTEPPAETLAIEHDETELTEDLGTSDEEMTSQADSLEDEDLSGDSPRANQHPSEIRLFDILTIADLYLSGFLKPQSSSQDKSPLATHVYNHKISYLKHDMTDLAIDVIVNAANETLLGGGGLDGRIHSRAGSQLLRECRRFNGCPMGEVRITSAGKLPCRRVIHAVGPECWRVTKDRRKSLLKSCYTGALELAVANGLRSIAFPPISTGHNEYPQQEAAQIAIEAVLGFLRGPDGEKMDRVIFCAINSLPERVYMQMLPRYFVTHEDDEAPSSFSAAAADVLSDDSVKETDSLGLDSAHGKGIFESPDVVTTSFLDNTISHLYERGKLPLPQQTARSPPRRLLNDKVSLAYGSITKLKVDAIVNGSNERVDVNPKATSLNSRIIQAGGPGLIEAYNILPRSTIGHPRMTDGFELPCKKVLHVARPSYHWTRRAETDPLLRSCYRNCLVKAVEEGLKSIAFPSLSTGGLGYPVVRAAEIATEEIRNFLETEEGAQIDHVVICVFKNTSYKAYLQTLPKCFPPVPLKHKQDLATPSGSSQAVDRDDQPRLKHQQDLAELSGPSAAAGQSDHPRLKHEVDLATGEYEFNNPPLPPVVPSMNPTISRDPEQSPGEADSPIDLPQVPTHVQPQESDNLSSQSMAPSTNEEGIRYPNQLLYPIDELVELPEVPSAIPSRHINDPPPPAVAPSTEQRTGQPAAQSLGETDEPVVQPEAATEDPSAEKGSVQSEESPTPSIWNCCACYARPMISKNCLICFHEQCKSCPPSVAPESGRSPAVWLLRLWVAGIGMPTRADMRAAREIGRKGMSHEEELRPIYCKIHRKHIDVDTLTFFNEPWEFGTDDQAYIIITRQMSEKETDILFEHTKLLRKARADELLRDTMANVAIIQNVGSVHIAQDDPETHRFIIGGLDSWDKSGVAPPVILTESDHGSSCLQKAGCEVHWSESHFWYLEVFEEGTGIWLHGRRLLPPDDEVPISDQLNSGDILQIGREKAGDGAKGDEADEPCFILRVECNNLSKSDGAVFREAQRRELKTMGMGIDSWRVQQKTDPRKLVLKQDL</sequence>
<dbReference type="SMART" id="SM00355">
    <property type="entry name" value="ZnF_C2H2"/>
    <property type="match status" value="3"/>
</dbReference>
<dbReference type="PANTHER" id="PTHR11106:SF27">
    <property type="entry name" value="MACRO DOMAIN-CONTAINING PROTEIN"/>
    <property type="match status" value="1"/>
</dbReference>
<protein>
    <submittedName>
        <fullName evidence="3">A1pp-domain-containing protein</fullName>
    </submittedName>
</protein>
<feature type="compositionally biased region" description="Polar residues" evidence="1">
    <location>
        <begin position="1230"/>
        <end position="1244"/>
    </location>
</feature>
<evidence type="ECO:0000313" key="4">
    <source>
        <dbReference type="Proteomes" id="UP000800041"/>
    </source>
</evidence>